<dbReference type="Gene3D" id="3.80.10.10">
    <property type="entry name" value="Ribonuclease Inhibitor"/>
    <property type="match status" value="1"/>
</dbReference>
<keyword evidence="1" id="KW-0812">Transmembrane</keyword>
<evidence type="ECO:0000313" key="2">
    <source>
        <dbReference type="EMBL" id="EAX87247.1"/>
    </source>
</evidence>
<protein>
    <recommendedName>
        <fullName evidence="4">Surface antigen BspA-like</fullName>
    </recommendedName>
</protein>
<dbReference type="AlphaFoldDB" id="A2G6G5"/>
<reference evidence="2" key="2">
    <citation type="journal article" date="2007" name="Science">
        <title>Draft genome sequence of the sexually transmitted pathogen Trichomonas vaginalis.</title>
        <authorList>
            <person name="Carlton J.M."/>
            <person name="Hirt R.P."/>
            <person name="Silva J.C."/>
            <person name="Delcher A.L."/>
            <person name="Schatz M."/>
            <person name="Zhao Q."/>
            <person name="Wortman J.R."/>
            <person name="Bidwell S.L."/>
            <person name="Alsmark U.C.M."/>
            <person name="Besteiro S."/>
            <person name="Sicheritz-Ponten T."/>
            <person name="Noel C.J."/>
            <person name="Dacks J.B."/>
            <person name="Foster P.G."/>
            <person name="Simillion C."/>
            <person name="Van de Peer Y."/>
            <person name="Miranda-Saavedra D."/>
            <person name="Barton G.J."/>
            <person name="Westrop G.D."/>
            <person name="Mueller S."/>
            <person name="Dessi D."/>
            <person name="Fiori P.L."/>
            <person name="Ren Q."/>
            <person name="Paulsen I."/>
            <person name="Zhang H."/>
            <person name="Bastida-Corcuera F.D."/>
            <person name="Simoes-Barbosa A."/>
            <person name="Brown M.T."/>
            <person name="Hayes R.D."/>
            <person name="Mukherjee M."/>
            <person name="Okumura C.Y."/>
            <person name="Schneider R."/>
            <person name="Smith A.J."/>
            <person name="Vanacova S."/>
            <person name="Villalvazo M."/>
            <person name="Haas B.J."/>
            <person name="Pertea M."/>
            <person name="Feldblyum T.V."/>
            <person name="Utterback T.R."/>
            <person name="Shu C.L."/>
            <person name="Osoegawa K."/>
            <person name="de Jong P.J."/>
            <person name="Hrdy I."/>
            <person name="Horvathova L."/>
            <person name="Zubacova Z."/>
            <person name="Dolezal P."/>
            <person name="Malik S.B."/>
            <person name="Logsdon J.M. Jr."/>
            <person name="Henze K."/>
            <person name="Gupta A."/>
            <person name="Wang C.C."/>
            <person name="Dunne R.L."/>
            <person name="Upcroft J.A."/>
            <person name="Upcroft P."/>
            <person name="White O."/>
            <person name="Salzberg S.L."/>
            <person name="Tang P."/>
            <person name="Chiu C.-H."/>
            <person name="Lee Y.-S."/>
            <person name="Embley T.M."/>
            <person name="Coombs G.H."/>
            <person name="Mottram J.C."/>
            <person name="Tachezy J."/>
            <person name="Fraser-Liggett C.M."/>
            <person name="Johnson P.J."/>
        </authorList>
    </citation>
    <scope>NUCLEOTIDE SEQUENCE [LARGE SCALE GENOMIC DNA]</scope>
    <source>
        <strain evidence="2">G3</strain>
    </source>
</reference>
<accession>A2G6G5</accession>
<keyword evidence="1" id="KW-1133">Transmembrane helix</keyword>
<organism evidence="2 3">
    <name type="scientific">Trichomonas vaginalis (strain ATCC PRA-98 / G3)</name>
    <dbReference type="NCBI Taxonomy" id="412133"/>
    <lineage>
        <taxon>Eukaryota</taxon>
        <taxon>Metamonada</taxon>
        <taxon>Parabasalia</taxon>
        <taxon>Trichomonadida</taxon>
        <taxon>Trichomonadidae</taxon>
        <taxon>Trichomonas</taxon>
    </lineage>
</organism>
<feature type="transmembrane region" description="Helical" evidence="1">
    <location>
        <begin position="115"/>
        <end position="135"/>
    </location>
</feature>
<dbReference type="InterPro" id="IPR026906">
    <property type="entry name" value="LRR_5"/>
</dbReference>
<reference evidence="2" key="1">
    <citation type="submission" date="2006-10" db="EMBL/GenBank/DDBJ databases">
        <authorList>
            <person name="Amadeo P."/>
            <person name="Zhao Q."/>
            <person name="Wortman J."/>
            <person name="Fraser-Liggett C."/>
            <person name="Carlton J."/>
        </authorList>
    </citation>
    <scope>NUCLEOTIDE SEQUENCE</scope>
    <source>
        <strain evidence="2">G3</strain>
    </source>
</reference>
<dbReference type="KEGG" id="tva:4744901"/>
<evidence type="ECO:0008006" key="4">
    <source>
        <dbReference type="Google" id="ProtNLM"/>
    </source>
</evidence>
<dbReference type="SMR" id="A2G6G5"/>
<keyword evidence="3" id="KW-1185">Reference proteome</keyword>
<dbReference type="VEuPathDB" id="TrichDB:TVAG_116420"/>
<dbReference type="InParanoid" id="A2G6G5"/>
<dbReference type="Proteomes" id="UP000001542">
    <property type="component" value="Unassembled WGS sequence"/>
</dbReference>
<keyword evidence="1" id="KW-0472">Membrane</keyword>
<dbReference type="VEuPathDB" id="TrichDB:TVAGG3_0685270"/>
<dbReference type="InterPro" id="IPR032675">
    <property type="entry name" value="LRR_dom_sf"/>
</dbReference>
<name>A2G6G5_TRIV3</name>
<dbReference type="RefSeq" id="XP_001300177.1">
    <property type="nucleotide sequence ID" value="XM_001300176.1"/>
</dbReference>
<dbReference type="EMBL" id="DS114483">
    <property type="protein sequence ID" value="EAX87247.1"/>
    <property type="molecule type" value="Genomic_DNA"/>
</dbReference>
<evidence type="ECO:0000256" key="1">
    <source>
        <dbReference type="SAM" id="Phobius"/>
    </source>
</evidence>
<evidence type="ECO:0000313" key="3">
    <source>
        <dbReference type="Proteomes" id="UP000001542"/>
    </source>
</evidence>
<dbReference type="Pfam" id="PF13306">
    <property type="entry name" value="LRR_5"/>
    <property type="match status" value="1"/>
</dbReference>
<proteinExistence type="predicted"/>
<gene>
    <name evidence="2" type="ORF">TVAG_116420</name>
</gene>
<dbReference type="SUPFAM" id="SSF52058">
    <property type="entry name" value="L domain-like"/>
    <property type="match status" value="1"/>
</dbReference>
<sequence>MLISIICSVYLETYRSTLLVKGNNWLEKEDFNDIDRVNIKTIMIRDGISIIKDHVFEGFVNLEEIYLPSTIEQYDPTAFDDCPNLRNVRWPGDEKDVENDKEVEIPESIQPAIPMVPWTVAIILLVVLIFVISYLGDEIKAKDEIIAELRSREISSEKVETKNAEELIRILKTLDADKETIELAQSIRDRLARLD</sequence>